<accession>A0A411YDV4</accession>
<evidence type="ECO:0000313" key="2">
    <source>
        <dbReference type="EMBL" id="QBI19419.1"/>
    </source>
</evidence>
<reference evidence="2 3" key="1">
    <citation type="submission" date="2019-01" db="EMBL/GenBank/DDBJ databases">
        <title>Egibacter rhizosphaerae EGI 80759T.</title>
        <authorList>
            <person name="Chen D.-D."/>
            <person name="Tian Y."/>
            <person name="Jiao J.-Y."/>
            <person name="Zhang X.-T."/>
            <person name="Zhang Y.-G."/>
            <person name="Zhang Y."/>
            <person name="Xiao M."/>
            <person name="Shu W.-S."/>
            <person name="Li W.-J."/>
        </authorList>
    </citation>
    <scope>NUCLEOTIDE SEQUENCE [LARGE SCALE GENOMIC DNA]</scope>
    <source>
        <strain evidence="2 3">EGI 80759</strain>
    </source>
</reference>
<proteinExistence type="predicted"/>
<gene>
    <name evidence="2" type="ORF">ER308_07545</name>
</gene>
<dbReference type="AlphaFoldDB" id="A0A411YDV4"/>
<feature type="region of interest" description="Disordered" evidence="1">
    <location>
        <begin position="1"/>
        <end position="20"/>
    </location>
</feature>
<protein>
    <submittedName>
        <fullName evidence="2">Uncharacterized protein</fullName>
    </submittedName>
</protein>
<keyword evidence="3" id="KW-1185">Reference proteome</keyword>
<name>A0A411YDV4_9ACTN</name>
<evidence type="ECO:0000313" key="3">
    <source>
        <dbReference type="Proteomes" id="UP000291469"/>
    </source>
</evidence>
<evidence type="ECO:0000256" key="1">
    <source>
        <dbReference type="SAM" id="MobiDB-lite"/>
    </source>
</evidence>
<dbReference type="KEGG" id="erz:ER308_07545"/>
<dbReference type="RefSeq" id="WP_131154416.1">
    <property type="nucleotide sequence ID" value="NZ_CP036402.1"/>
</dbReference>
<dbReference type="EMBL" id="CP036402">
    <property type="protein sequence ID" value="QBI19419.1"/>
    <property type="molecule type" value="Genomic_DNA"/>
</dbReference>
<dbReference type="Proteomes" id="UP000291469">
    <property type="component" value="Chromosome"/>
</dbReference>
<organism evidence="2 3">
    <name type="scientific">Egibacter rhizosphaerae</name>
    <dbReference type="NCBI Taxonomy" id="1670831"/>
    <lineage>
        <taxon>Bacteria</taxon>
        <taxon>Bacillati</taxon>
        <taxon>Actinomycetota</taxon>
        <taxon>Nitriliruptoria</taxon>
        <taxon>Egibacterales</taxon>
        <taxon>Egibacteraceae</taxon>
        <taxon>Egibacter</taxon>
    </lineage>
</organism>
<sequence>MTDAAMPSPPGSEEALLRDPEATGDPNLVAIARSGIGRAHATWLATVARSVPARLDRALGEWWGRPDAVVLVAAVFGLALGTLARAYPDTSPVLGRVAEAHPCYAPLPSGRRLEVLETLAGDPHLVVDWLEELLPGLERERATYLAG</sequence>